<keyword evidence="3 7" id="KW-0547">Nucleotide-binding</keyword>
<dbReference type="Gene3D" id="1.10.510.10">
    <property type="entry name" value="Transferase(Phosphotransferase) domain 1"/>
    <property type="match status" value="1"/>
</dbReference>
<feature type="region of interest" description="Disordered" evidence="9">
    <location>
        <begin position="63"/>
        <end position="108"/>
    </location>
</feature>
<reference evidence="11 12" key="1">
    <citation type="journal article" date="2024" name="Science">
        <title>Giant polyketide synthase enzymes in the biosynthesis of giant marine polyether toxins.</title>
        <authorList>
            <person name="Fallon T.R."/>
            <person name="Shende V.V."/>
            <person name="Wierzbicki I.H."/>
            <person name="Pendleton A.L."/>
            <person name="Watervoot N.F."/>
            <person name="Auber R.P."/>
            <person name="Gonzalez D.J."/>
            <person name="Wisecaver J.H."/>
            <person name="Moore B.S."/>
        </authorList>
    </citation>
    <scope>NUCLEOTIDE SEQUENCE [LARGE SCALE GENOMIC DNA]</scope>
    <source>
        <strain evidence="11 12">12B1</strain>
    </source>
</reference>
<evidence type="ECO:0000256" key="1">
    <source>
        <dbReference type="ARBA" id="ARBA00022527"/>
    </source>
</evidence>
<feature type="domain" description="Protein kinase" evidence="10">
    <location>
        <begin position="206"/>
        <end position="469"/>
    </location>
</feature>
<evidence type="ECO:0000256" key="8">
    <source>
        <dbReference type="PIRSR" id="PIRSR630616-3"/>
    </source>
</evidence>
<feature type="active site" description="Proton acceptor" evidence="6">
    <location>
        <position position="338"/>
    </location>
</feature>
<dbReference type="Proteomes" id="UP001515480">
    <property type="component" value="Unassembled WGS sequence"/>
</dbReference>
<evidence type="ECO:0000256" key="3">
    <source>
        <dbReference type="ARBA" id="ARBA00022741"/>
    </source>
</evidence>
<evidence type="ECO:0000256" key="9">
    <source>
        <dbReference type="SAM" id="MobiDB-lite"/>
    </source>
</evidence>
<dbReference type="InterPro" id="IPR030616">
    <property type="entry name" value="Aur-like"/>
</dbReference>
<dbReference type="SMART" id="SM00220">
    <property type="entry name" value="S_TKc"/>
    <property type="match status" value="1"/>
</dbReference>
<evidence type="ECO:0000256" key="4">
    <source>
        <dbReference type="ARBA" id="ARBA00022777"/>
    </source>
</evidence>
<dbReference type="FunFam" id="1.10.510.10:FF:000571">
    <property type="entry name" value="Maternal embryonic leucine zipper kinase"/>
    <property type="match status" value="1"/>
</dbReference>
<sequence>MAHLCQPLNLCAQPWDDVECSPPLQHSITKRQQRIVENVRLAASNTSVSPDSLAKQEHAVVLPPLSPSARSPVEKGSKLPALSRSSTVSPAPIRAAPRHATLDEDPEEVLQQDYRLPSKEAMQQDYRLPSKEATQQDYRLPSTGGALRRPTAKSSVAKLPALRGAEMEKGGGGVHSHAAAGKPSLVELRGLPSRRVKGDQLRSFGYMTISPIAQGAFSQVVRARRVGEQLKEEFAVKTWARNKLQKDRGLAAAMRTELEALEKISERHHPHVANMVDVLENRQATHAVLEYCGGGSLLKYLQTKGHGRGLDEQEASRLVRQMSEALVTMHEMGVTHRDVKPANVLFTDSTHRSLKICDFGFALVCHQRRIKSVCGSPAYMAPEIWKREPYLGPPVDVWALGALAYELLHNRPCFSDESMQGLEVRIKRGAHNALLKETSSGFRHLIKGLFTLRPEERLTAAQVARHDWVMKSSSVSAH</sequence>
<dbReference type="EMBL" id="JBGBPQ010000010">
    <property type="protein sequence ID" value="KAL1518902.1"/>
    <property type="molecule type" value="Genomic_DNA"/>
</dbReference>
<dbReference type="PROSITE" id="PS00108">
    <property type="entry name" value="PROTEIN_KINASE_ST"/>
    <property type="match status" value="1"/>
</dbReference>
<dbReference type="InterPro" id="IPR008271">
    <property type="entry name" value="Ser/Thr_kinase_AS"/>
</dbReference>
<dbReference type="InterPro" id="IPR011009">
    <property type="entry name" value="Kinase-like_dom_sf"/>
</dbReference>
<keyword evidence="2" id="KW-0808">Transferase</keyword>
<gene>
    <name evidence="11" type="ORF">AB1Y20_003175</name>
</gene>
<feature type="cross-link" description="Glycyl lysine isopeptide (Lys-Gly) (interchain with G-Cter in SUMO2)" evidence="8">
    <location>
        <position position="340"/>
    </location>
</feature>
<proteinExistence type="predicted"/>
<keyword evidence="4" id="KW-0418">Kinase</keyword>
<dbReference type="InterPro" id="IPR000719">
    <property type="entry name" value="Prot_kinase_dom"/>
</dbReference>
<dbReference type="Pfam" id="PF00069">
    <property type="entry name" value="Pkinase"/>
    <property type="match status" value="1"/>
</dbReference>
<feature type="binding site" evidence="7">
    <location>
        <position position="358"/>
    </location>
    <ligand>
        <name>ATP</name>
        <dbReference type="ChEBI" id="CHEBI:30616"/>
    </ligand>
</feature>
<keyword evidence="12" id="KW-1185">Reference proteome</keyword>
<comment type="caution">
    <text evidence="11">The sequence shown here is derived from an EMBL/GenBank/DDBJ whole genome shotgun (WGS) entry which is preliminary data.</text>
</comment>
<dbReference type="GO" id="GO:0004674">
    <property type="term" value="F:protein serine/threonine kinase activity"/>
    <property type="evidence" value="ECO:0007669"/>
    <property type="project" value="UniProtKB-KW"/>
</dbReference>
<dbReference type="SUPFAM" id="SSF56112">
    <property type="entry name" value="Protein kinase-like (PK-like)"/>
    <property type="match status" value="1"/>
</dbReference>
<organism evidence="11 12">
    <name type="scientific">Prymnesium parvum</name>
    <name type="common">Toxic golden alga</name>
    <dbReference type="NCBI Taxonomy" id="97485"/>
    <lineage>
        <taxon>Eukaryota</taxon>
        <taxon>Haptista</taxon>
        <taxon>Haptophyta</taxon>
        <taxon>Prymnesiophyceae</taxon>
        <taxon>Prymnesiales</taxon>
        <taxon>Prymnesiaceae</taxon>
        <taxon>Prymnesium</taxon>
    </lineage>
</organism>
<dbReference type="PANTHER" id="PTHR24350">
    <property type="entry name" value="SERINE/THREONINE-PROTEIN KINASE IAL-RELATED"/>
    <property type="match status" value="1"/>
</dbReference>
<evidence type="ECO:0000313" key="12">
    <source>
        <dbReference type="Proteomes" id="UP001515480"/>
    </source>
</evidence>
<protein>
    <recommendedName>
        <fullName evidence="10">Protein kinase domain-containing protein</fullName>
    </recommendedName>
</protein>
<accession>A0AB34JDU1</accession>
<keyword evidence="1" id="KW-0723">Serine/threonine-protein kinase</keyword>
<evidence type="ECO:0000259" key="10">
    <source>
        <dbReference type="PROSITE" id="PS50011"/>
    </source>
</evidence>
<keyword evidence="5 7" id="KW-0067">ATP-binding</keyword>
<evidence type="ECO:0000256" key="6">
    <source>
        <dbReference type="PIRSR" id="PIRSR630616-1"/>
    </source>
</evidence>
<feature type="binding site" evidence="7">
    <location>
        <position position="237"/>
    </location>
    <ligand>
        <name>ATP</name>
        <dbReference type="ChEBI" id="CHEBI:30616"/>
    </ligand>
</feature>
<dbReference type="GO" id="GO:0005524">
    <property type="term" value="F:ATP binding"/>
    <property type="evidence" value="ECO:0007669"/>
    <property type="project" value="UniProtKB-KW"/>
</dbReference>
<dbReference type="AlphaFoldDB" id="A0AB34JDU1"/>
<name>A0AB34JDU1_PRYPA</name>
<evidence type="ECO:0000256" key="7">
    <source>
        <dbReference type="PIRSR" id="PIRSR630616-2"/>
    </source>
</evidence>
<evidence type="ECO:0000256" key="5">
    <source>
        <dbReference type="ARBA" id="ARBA00022840"/>
    </source>
</evidence>
<evidence type="ECO:0000313" key="11">
    <source>
        <dbReference type="EMBL" id="KAL1518902.1"/>
    </source>
</evidence>
<dbReference type="PROSITE" id="PS50011">
    <property type="entry name" value="PROTEIN_KINASE_DOM"/>
    <property type="match status" value="1"/>
</dbReference>
<evidence type="ECO:0000256" key="2">
    <source>
        <dbReference type="ARBA" id="ARBA00022679"/>
    </source>
</evidence>